<dbReference type="PANTHER" id="PTHR37488">
    <property type="entry name" value="DUF1275 DOMAIN-CONTAINING PROTEIN"/>
    <property type="match status" value="1"/>
</dbReference>
<keyword evidence="2" id="KW-0472">Membrane</keyword>
<organism evidence="3 4">
    <name type="scientific">Oleoguttula mirabilis</name>
    <dbReference type="NCBI Taxonomy" id="1507867"/>
    <lineage>
        <taxon>Eukaryota</taxon>
        <taxon>Fungi</taxon>
        <taxon>Dikarya</taxon>
        <taxon>Ascomycota</taxon>
        <taxon>Pezizomycotina</taxon>
        <taxon>Dothideomycetes</taxon>
        <taxon>Dothideomycetidae</taxon>
        <taxon>Mycosphaerellales</taxon>
        <taxon>Teratosphaeriaceae</taxon>
        <taxon>Oleoguttula</taxon>
    </lineage>
</organism>
<protein>
    <recommendedName>
        <fullName evidence="5">DUF1275 domain protein</fullName>
    </recommendedName>
</protein>
<dbReference type="EMBL" id="JAVFHQ010000068">
    <property type="protein sequence ID" value="KAK4540390.1"/>
    <property type="molecule type" value="Genomic_DNA"/>
</dbReference>
<feature type="region of interest" description="Disordered" evidence="1">
    <location>
        <begin position="46"/>
        <end position="76"/>
    </location>
</feature>
<dbReference type="AlphaFoldDB" id="A0AAV9J6I4"/>
<feature type="transmembrane region" description="Helical" evidence="2">
    <location>
        <begin position="290"/>
        <end position="309"/>
    </location>
</feature>
<sequence>MSTPRPSTNLYTHTGSRTEAADIAQQLDEPLPRVLTEVSFTKEQRDPYSANVNNLQPEQSSRFTSARELSSPDRRSIITPSHPWKTLFTQEIALDMMLEAQLMLMTVSTGILDATTFSTYNVFATKQTGNTLFLALYAFGHPALRPKVERNVAVSMAAFVSGVAAFGHLARCMRQRRRAWLLTSNLLQTAFLFAATAIRYWAPRTTSGPAALGVVALLAFASGGQVVGAVSVGLPELNTTMITGTLVQLSNDPKLFHVKNAPRNRRLIFYASLLSGCFIGVAAVRYRDATLGLLLAAVIKAVASVSFLFNRGIMVCAEVVDQEKNDGLPASGAATPISKILWGD</sequence>
<dbReference type="InterPro" id="IPR010699">
    <property type="entry name" value="DUF1275"/>
</dbReference>
<evidence type="ECO:0000313" key="4">
    <source>
        <dbReference type="Proteomes" id="UP001324427"/>
    </source>
</evidence>
<feature type="transmembrane region" description="Helical" evidence="2">
    <location>
        <begin position="182"/>
        <end position="202"/>
    </location>
</feature>
<accession>A0AAV9J6I4</accession>
<gene>
    <name evidence="3" type="ORF">LTR36_009247</name>
</gene>
<comment type="caution">
    <text evidence="3">The sequence shown here is derived from an EMBL/GenBank/DDBJ whole genome shotgun (WGS) entry which is preliminary data.</text>
</comment>
<dbReference type="Proteomes" id="UP001324427">
    <property type="component" value="Unassembled WGS sequence"/>
</dbReference>
<feature type="transmembrane region" description="Helical" evidence="2">
    <location>
        <begin position="267"/>
        <end position="284"/>
    </location>
</feature>
<evidence type="ECO:0000313" key="3">
    <source>
        <dbReference type="EMBL" id="KAK4540390.1"/>
    </source>
</evidence>
<keyword evidence="2" id="KW-0812">Transmembrane</keyword>
<keyword evidence="4" id="KW-1185">Reference proteome</keyword>
<name>A0AAV9J6I4_9PEZI</name>
<keyword evidence="2" id="KW-1133">Transmembrane helix</keyword>
<dbReference type="Pfam" id="PF06912">
    <property type="entry name" value="DUF1275"/>
    <property type="match status" value="1"/>
</dbReference>
<evidence type="ECO:0008006" key="5">
    <source>
        <dbReference type="Google" id="ProtNLM"/>
    </source>
</evidence>
<feature type="compositionally biased region" description="Polar residues" evidence="1">
    <location>
        <begin position="50"/>
        <end position="68"/>
    </location>
</feature>
<evidence type="ECO:0000256" key="2">
    <source>
        <dbReference type="SAM" id="Phobius"/>
    </source>
</evidence>
<dbReference type="PANTHER" id="PTHR37488:SF2">
    <property type="entry name" value="DUF1275 DOMAIN-CONTAINING PROTEIN"/>
    <property type="match status" value="1"/>
</dbReference>
<proteinExistence type="predicted"/>
<evidence type="ECO:0000256" key="1">
    <source>
        <dbReference type="SAM" id="MobiDB-lite"/>
    </source>
</evidence>
<feature type="transmembrane region" description="Helical" evidence="2">
    <location>
        <begin position="208"/>
        <end position="234"/>
    </location>
</feature>
<reference evidence="3 4" key="1">
    <citation type="submission" date="2021-11" db="EMBL/GenBank/DDBJ databases">
        <title>Black yeast isolated from Biological Soil Crust.</title>
        <authorList>
            <person name="Kurbessoian T."/>
        </authorList>
    </citation>
    <scope>NUCLEOTIDE SEQUENCE [LARGE SCALE GENOMIC DNA]</scope>
    <source>
        <strain evidence="3 4">CCFEE 5522</strain>
    </source>
</reference>